<feature type="region of interest" description="Disordered" evidence="4">
    <location>
        <begin position="74"/>
        <end position="116"/>
    </location>
</feature>
<evidence type="ECO:0000256" key="2">
    <source>
        <dbReference type="ARBA" id="ARBA00022737"/>
    </source>
</evidence>
<dbReference type="InterPro" id="IPR019775">
    <property type="entry name" value="WD40_repeat_CS"/>
</dbReference>
<dbReference type="Proteomes" id="UP000054498">
    <property type="component" value="Unassembled WGS sequence"/>
</dbReference>
<dbReference type="KEGG" id="mng:MNEG_16083"/>
<evidence type="ECO:0000256" key="4">
    <source>
        <dbReference type="SAM" id="MobiDB-lite"/>
    </source>
</evidence>
<evidence type="ECO:0000313" key="6">
    <source>
        <dbReference type="Proteomes" id="UP000054498"/>
    </source>
</evidence>
<reference evidence="5 6" key="1">
    <citation type="journal article" date="2013" name="BMC Genomics">
        <title>Reconstruction of the lipid metabolism for the microalga Monoraphidium neglectum from its genome sequence reveals characteristics suitable for biofuel production.</title>
        <authorList>
            <person name="Bogen C."/>
            <person name="Al-Dilaimi A."/>
            <person name="Albersmeier A."/>
            <person name="Wichmann J."/>
            <person name="Grundmann M."/>
            <person name="Rupp O."/>
            <person name="Lauersen K.J."/>
            <person name="Blifernez-Klassen O."/>
            <person name="Kalinowski J."/>
            <person name="Goesmann A."/>
            <person name="Mussgnug J.H."/>
            <person name="Kruse O."/>
        </authorList>
    </citation>
    <scope>NUCLEOTIDE SEQUENCE [LARGE SCALE GENOMIC DNA]</scope>
    <source>
        <strain evidence="5 6">SAG 48.87</strain>
    </source>
</reference>
<protein>
    <submittedName>
        <fullName evidence="5">Wd-repeat protein</fullName>
    </submittedName>
</protein>
<dbReference type="InterPro" id="IPR050459">
    <property type="entry name" value="WD_repeat_RBAP46/RBAP48/MSI1"/>
</dbReference>
<dbReference type="SMART" id="SM00320">
    <property type="entry name" value="WD40"/>
    <property type="match status" value="1"/>
</dbReference>
<keyword evidence="1 3" id="KW-0853">WD repeat</keyword>
<dbReference type="InterPro" id="IPR036322">
    <property type="entry name" value="WD40_repeat_dom_sf"/>
</dbReference>
<dbReference type="Gene3D" id="2.130.10.10">
    <property type="entry name" value="YVTN repeat-like/Quinoprotein amine dehydrogenase"/>
    <property type="match status" value="1"/>
</dbReference>
<dbReference type="InterPro" id="IPR001680">
    <property type="entry name" value="WD40_rpt"/>
</dbReference>
<dbReference type="AlphaFoldDB" id="A0A0D2M8U1"/>
<dbReference type="RefSeq" id="XP_013890900.1">
    <property type="nucleotide sequence ID" value="XM_014035446.1"/>
</dbReference>
<dbReference type="SUPFAM" id="SSF50978">
    <property type="entry name" value="WD40 repeat-like"/>
    <property type="match status" value="1"/>
</dbReference>
<dbReference type="Pfam" id="PF00400">
    <property type="entry name" value="WD40"/>
    <property type="match status" value="2"/>
</dbReference>
<dbReference type="PANTHER" id="PTHR22850">
    <property type="entry name" value="WD40 REPEAT FAMILY"/>
    <property type="match status" value="1"/>
</dbReference>
<keyword evidence="2" id="KW-0677">Repeat</keyword>
<evidence type="ECO:0000256" key="1">
    <source>
        <dbReference type="ARBA" id="ARBA00022574"/>
    </source>
</evidence>
<dbReference type="STRING" id="145388.A0A0D2M8U1"/>
<dbReference type="PROSITE" id="PS50082">
    <property type="entry name" value="WD_REPEATS_2"/>
    <property type="match status" value="2"/>
</dbReference>
<keyword evidence="6" id="KW-1185">Reference proteome</keyword>
<dbReference type="PROSITE" id="PS00678">
    <property type="entry name" value="WD_REPEATS_1"/>
    <property type="match status" value="1"/>
</dbReference>
<dbReference type="EMBL" id="KK106176">
    <property type="protein sequence ID" value="KIY91880.1"/>
    <property type="molecule type" value="Genomic_DNA"/>
</dbReference>
<evidence type="ECO:0000256" key="3">
    <source>
        <dbReference type="PROSITE-ProRule" id="PRU00221"/>
    </source>
</evidence>
<name>A0A0D2M8U1_9CHLO</name>
<gene>
    <name evidence="5" type="ORF">MNEG_16083</name>
</gene>
<dbReference type="PROSITE" id="PS50294">
    <property type="entry name" value="WD_REPEATS_REGION"/>
    <property type="match status" value="2"/>
</dbReference>
<feature type="repeat" description="WD" evidence="3">
    <location>
        <begin position="34"/>
        <end position="76"/>
    </location>
</feature>
<accession>A0A0D2M8U1</accession>
<dbReference type="OrthoDB" id="427795at2759"/>
<organism evidence="5 6">
    <name type="scientific">Monoraphidium neglectum</name>
    <dbReference type="NCBI Taxonomy" id="145388"/>
    <lineage>
        <taxon>Eukaryota</taxon>
        <taxon>Viridiplantae</taxon>
        <taxon>Chlorophyta</taxon>
        <taxon>core chlorophytes</taxon>
        <taxon>Chlorophyceae</taxon>
        <taxon>CS clade</taxon>
        <taxon>Sphaeropleales</taxon>
        <taxon>Selenastraceae</taxon>
        <taxon>Monoraphidium</taxon>
    </lineage>
</organism>
<sequence length="128" mass="13493">MVATGAADGSLRVWDRRKLTGSSTHKGAAAVKVFKQHTEAIMRIEWHPSEKTVLASGGDDHLVLVWDLSRSSIRDDTTTPAKSGSESGAAKAEGAAGGSKGAKGAPPPELLFKHVGHRQGVRALRPVY</sequence>
<feature type="compositionally biased region" description="Low complexity" evidence="4">
    <location>
        <begin position="80"/>
        <end position="94"/>
    </location>
</feature>
<dbReference type="GeneID" id="25733808"/>
<evidence type="ECO:0000313" key="5">
    <source>
        <dbReference type="EMBL" id="KIY91880.1"/>
    </source>
</evidence>
<dbReference type="InterPro" id="IPR015943">
    <property type="entry name" value="WD40/YVTN_repeat-like_dom_sf"/>
</dbReference>
<proteinExistence type="predicted"/>
<feature type="repeat" description="WD" evidence="3">
    <location>
        <begin position="1"/>
        <end position="15"/>
    </location>
</feature>